<dbReference type="OrthoDB" id="9785707at2"/>
<organism evidence="3 4">
    <name type="scientific">Kurthia sibirica</name>
    <dbReference type="NCBI Taxonomy" id="202750"/>
    <lineage>
        <taxon>Bacteria</taxon>
        <taxon>Bacillati</taxon>
        <taxon>Bacillota</taxon>
        <taxon>Bacilli</taxon>
        <taxon>Bacillales</taxon>
        <taxon>Caryophanaceae</taxon>
        <taxon>Kurthia</taxon>
    </lineage>
</organism>
<dbReference type="EMBL" id="QFVR01000001">
    <property type="protein sequence ID" value="PWI26884.1"/>
    <property type="molecule type" value="Genomic_DNA"/>
</dbReference>
<comment type="similarity">
    <text evidence="1">Belongs to the DprA/Smf family.</text>
</comment>
<sequence length="295" mass="33230">MQTNILNDNLLALHYVQPMSVNRLLPLLKEDPELTSITTMPATKLALLLKMNNDKAQLLQSNFRRVIDKNLSRYYEALKIMPLFFYDDLYPKQLLEIYDPPTVLYLRGEQKLLTYANKLAIVGSRKATSYSEKCLALLLPALIKRQYVIVSGLAKGVDGLAHAMTMERSGRTIAVLGHGFNYSYPSENKNLAQRMMKEQLVMTEYPPYMKPQKWHFPMRNRIISGLSAGVVVTEAGEKSGTMSTVDYALDHGRPIFALPGDIGSSLSVGPHKLITEGAKLIWNSTHILEEIETNE</sequence>
<dbReference type="SUPFAM" id="SSF102405">
    <property type="entry name" value="MCP/YpsA-like"/>
    <property type="match status" value="1"/>
</dbReference>
<dbReference type="InterPro" id="IPR003488">
    <property type="entry name" value="DprA"/>
</dbReference>
<comment type="caution">
    <text evidence="3">The sequence shown here is derived from an EMBL/GenBank/DDBJ whole genome shotgun (WGS) entry which is preliminary data.</text>
</comment>
<evidence type="ECO:0000256" key="1">
    <source>
        <dbReference type="ARBA" id="ARBA00006525"/>
    </source>
</evidence>
<dbReference type="GO" id="GO:0009294">
    <property type="term" value="P:DNA-mediated transformation"/>
    <property type="evidence" value="ECO:0007669"/>
    <property type="project" value="InterPro"/>
</dbReference>
<dbReference type="AlphaFoldDB" id="A0A2U3AQT7"/>
<evidence type="ECO:0000259" key="2">
    <source>
        <dbReference type="Pfam" id="PF02481"/>
    </source>
</evidence>
<evidence type="ECO:0000313" key="3">
    <source>
        <dbReference type="EMBL" id="PWI26884.1"/>
    </source>
</evidence>
<keyword evidence="4" id="KW-1185">Reference proteome</keyword>
<reference evidence="3 4" key="1">
    <citation type="submission" date="2018-05" db="EMBL/GenBank/DDBJ databases">
        <title>Kurthia sibirica genome sequence.</title>
        <authorList>
            <person name="Maclea K.S."/>
            <person name="Goen A.E."/>
        </authorList>
    </citation>
    <scope>NUCLEOTIDE SEQUENCE [LARGE SCALE GENOMIC DNA]</scope>
    <source>
        <strain evidence="3 4">ATCC 49154</strain>
    </source>
</reference>
<dbReference type="PANTHER" id="PTHR43022:SF1">
    <property type="entry name" value="PROTEIN SMF"/>
    <property type="match status" value="1"/>
</dbReference>
<gene>
    <name evidence="3" type="primary">dprA</name>
    <name evidence="3" type="ORF">DEX24_00875</name>
</gene>
<dbReference type="Pfam" id="PF02481">
    <property type="entry name" value="DNA_processg_A"/>
    <property type="match status" value="1"/>
</dbReference>
<dbReference type="RefSeq" id="WP_109304507.1">
    <property type="nucleotide sequence ID" value="NZ_BJUF01000001.1"/>
</dbReference>
<dbReference type="NCBIfam" id="TIGR00732">
    <property type="entry name" value="dprA"/>
    <property type="match status" value="1"/>
</dbReference>
<evidence type="ECO:0000313" key="4">
    <source>
        <dbReference type="Proteomes" id="UP000245938"/>
    </source>
</evidence>
<proteinExistence type="inferred from homology"/>
<dbReference type="PANTHER" id="PTHR43022">
    <property type="entry name" value="PROTEIN SMF"/>
    <property type="match status" value="1"/>
</dbReference>
<dbReference type="Gene3D" id="3.40.50.450">
    <property type="match status" value="1"/>
</dbReference>
<name>A0A2U3AQT7_9BACL</name>
<dbReference type="Proteomes" id="UP000245938">
    <property type="component" value="Unassembled WGS sequence"/>
</dbReference>
<feature type="domain" description="Smf/DprA SLOG" evidence="2">
    <location>
        <begin position="83"/>
        <end position="291"/>
    </location>
</feature>
<accession>A0A2U3AQT7</accession>
<dbReference type="InterPro" id="IPR057666">
    <property type="entry name" value="DrpA_SLOG"/>
</dbReference>
<protein>
    <submittedName>
        <fullName evidence="3">DNA-protecting protein DprA</fullName>
    </submittedName>
</protein>